<gene>
    <name evidence="5" type="ORF">LX32DRAFT_685013</name>
</gene>
<dbReference type="AlphaFoldDB" id="A0AAD9HB19"/>
<dbReference type="PANTHER" id="PTHR33365">
    <property type="entry name" value="YALI0B05434P"/>
    <property type="match status" value="1"/>
</dbReference>
<evidence type="ECO:0000256" key="2">
    <source>
        <dbReference type="ARBA" id="ARBA00035112"/>
    </source>
</evidence>
<dbReference type="Proteomes" id="UP001232148">
    <property type="component" value="Unassembled WGS sequence"/>
</dbReference>
<keyword evidence="4" id="KW-0472">Membrane</keyword>
<feature type="transmembrane region" description="Helical" evidence="4">
    <location>
        <begin position="42"/>
        <end position="61"/>
    </location>
</feature>
<comment type="caution">
    <text evidence="5">The sequence shown here is derived from an EMBL/GenBank/DDBJ whole genome shotgun (WGS) entry which is preliminary data.</text>
</comment>
<keyword evidence="4" id="KW-0812">Transmembrane</keyword>
<reference evidence="5" key="1">
    <citation type="submission" date="2021-06" db="EMBL/GenBank/DDBJ databases">
        <title>Comparative genomics, transcriptomics and evolutionary studies reveal genomic signatures of adaptation to plant cell wall in hemibiotrophic fungi.</title>
        <authorList>
            <consortium name="DOE Joint Genome Institute"/>
            <person name="Baroncelli R."/>
            <person name="Diaz J.F."/>
            <person name="Benocci T."/>
            <person name="Peng M."/>
            <person name="Battaglia E."/>
            <person name="Haridas S."/>
            <person name="Andreopoulos W."/>
            <person name="Labutti K."/>
            <person name="Pangilinan J."/>
            <person name="Floch G.L."/>
            <person name="Makela M.R."/>
            <person name="Henrissat B."/>
            <person name="Grigoriev I.V."/>
            <person name="Crouch J.A."/>
            <person name="De Vries R.P."/>
            <person name="Sukno S.A."/>
            <person name="Thon M.R."/>
        </authorList>
    </citation>
    <scope>NUCLEOTIDE SEQUENCE</scope>
    <source>
        <strain evidence="5">MAFF235873</strain>
    </source>
</reference>
<dbReference type="GO" id="GO:0043386">
    <property type="term" value="P:mycotoxin biosynthetic process"/>
    <property type="evidence" value="ECO:0007669"/>
    <property type="project" value="InterPro"/>
</dbReference>
<dbReference type="Pfam" id="PF11807">
    <property type="entry name" value="UstYa"/>
    <property type="match status" value="1"/>
</dbReference>
<keyword evidence="6" id="KW-1185">Reference proteome</keyword>
<evidence type="ECO:0000313" key="6">
    <source>
        <dbReference type="Proteomes" id="UP001232148"/>
    </source>
</evidence>
<name>A0AAD9HB19_9PEZI</name>
<dbReference type="PANTHER" id="PTHR33365:SF4">
    <property type="entry name" value="CYCLOCHLOROTINE BIOSYNTHESIS PROTEIN O"/>
    <property type="match status" value="1"/>
</dbReference>
<comment type="pathway">
    <text evidence="1">Mycotoxin biosynthesis.</text>
</comment>
<dbReference type="InterPro" id="IPR021765">
    <property type="entry name" value="UstYa-like"/>
</dbReference>
<evidence type="ECO:0008006" key="7">
    <source>
        <dbReference type="Google" id="ProtNLM"/>
    </source>
</evidence>
<evidence type="ECO:0000313" key="5">
    <source>
        <dbReference type="EMBL" id="KAK2025760.1"/>
    </source>
</evidence>
<keyword evidence="4" id="KW-1133">Transmembrane helix</keyword>
<organism evidence="5 6">
    <name type="scientific">Colletotrichum zoysiae</name>
    <dbReference type="NCBI Taxonomy" id="1216348"/>
    <lineage>
        <taxon>Eukaryota</taxon>
        <taxon>Fungi</taxon>
        <taxon>Dikarya</taxon>
        <taxon>Ascomycota</taxon>
        <taxon>Pezizomycotina</taxon>
        <taxon>Sordariomycetes</taxon>
        <taxon>Hypocreomycetidae</taxon>
        <taxon>Glomerellales</taxon>
        <taxon>Glomerellaceae</taxon>
        <taxon>Colletotrichum</taxon>
        <taxon>Colletotrichum graminicola species complex</taxon>
    </lineage>
</organism>
<feature type="region of interest" description="Disordered" evidence="3">
    <location>
        <begin position="1"/>
        <end position="28"/>
    </location>
</feature>
<evidence type="ECO:0000256" key="4">
    <source>
        <dbReference type="SAM" id="Phobius"/>
    </source>
</evidence>
<proteinExistence type="inferred from homology"/>
<comment type="similarity">
    <text evidence="2">Belongs to the ustYa family.</text>
</comment>
<protein>
    <recommendedName>
        <fullName evidence="7">Tat pathway signal sequence</fullName>
    </recommendedName>
</protein>
<accession>A0AAD9HB19</accession>
<evidence type="ECO:0000256" key="1">
    <source>
        <dbReference type="ARBA" id="ARBA00004685"/>
    </source>
</evidence>
<sequence length="278" mass="31511">MWFSKSPYAGLASSDSGDEHGVPETQGHQCFSLRPKGFPSQLTIAASGWLLSGILFVILVFQDANMRKHDCFSETSAYSPLVEYIPHQFVKLRTNGTLEYPSGFRGRPSQELDDNWDRISIFRPLDIPISDEQYTRFGSSIETAVRSQTNPAAGFFVQPEFSHQLHCVNLLRKATFYNFNYYRDTGFDFRGNDEQMVQTHVDHCIEIIRQFVMCHADVGLVASHWIAEANHPWPDFNTNKVCRDFDGILDWTLKHQAPLGTAMVPKKPHGVKALATPP</sequence>
<evidence type="ECO:0000256" key="3">
    <source>
        <dbReference type="SAM" id="MobiDB-lite"/>
    </source>
</evidence>
<dbReference type="EMBL" id="MU842930">
    <property type="protein sequence ID" value="KAK2025760.1"/>
    <property type="molecule type" value="Genomic_DNA"/>
</dbReference>